<evidence type="ECO:0000256" key="1">
    <source>
        <dbReference type="SAM" id="MobiDB-lite"/>
    </source>
</evidence>
<name>A0AAD7TNK5_9APHY</name>
<feature type="region of interest" description="Disordered" evidence="1">
    <location>
        <begin position="99"/>
        <end position="166"/>
    </location>
</feature>
<organism evidence="2 3">
    <name type="scientific">Trametes cubensis</name>
    <dbReference type="NCBI Taxonomy" id="1111947"/>
    <lineage>
        <taxon>Eukaryota</taxon>
        <taxon>Fungi</taxon>
        <taxon>Dikarya</taxon>
        <taxon>Basidiomycota</taxon>
        <taxon>Agaricomycotina</taxon>
        <taxon>Agaricomycetes</taxon>
        <taxon>Polyporales</taxon>
        <taxon>Polyporaceae</taxon>
        <taxon>Trametes</taxon>
    </lineage>
</organism>
<keyword evidence="3" id="KW-1185">Reference proteome</keyword>
<accession>A0AAD7TNK5</accession>
<reference evidence="2" key="1">
    <citation type="submission" date="2022-11" db="EMBL/GenBank/DDBJ databases">
        <title>Genome Sequence of Cubamyces cubensis.</title>
        <authorList>
            <person name="Buettner E."/>
        </authorList>
    </citation>
    <scope>NUCLEOTIDE SEQUENCE</scope>
    <source>
        <strain evidence="2">MPL-01</strain>
    </source>
</reference>
<dbReference type="Proteomes" id="UP001215151">
    <property type="component" value="Unassembled WGS sequence"/>
</dbReference>
<evidence type="ECO:0000313" key="2">
    <source>
        <dbReference type="EMBL" id="KAJ8468498.1"/>
    </source>
</evidence>
<evidence type="ECO:0000313" key="3">
    <source>
        <dbReference type="Proteomes" id="UP001215151"/>
    </source>
</evidence>
<sequence>MFWCLGCQAEFDTSRGLSSHTRTCKYAGSALVDTLRKRKAAETQERHRKKQKKLENAIIDPPEPEAFHDAPIPEPPPLPDPKTISRAGRVRKLPGHLRNMQPSSLACLPTHLRPPAPPAPAPRQTSPDAVGSRPASPPPALPLEDLVVRPQDEDAMSGKSDTDIRTRPNEYGLYRVYTVRPQRDPEGDVSIEAAFDPMAFPKPDSSPNIPQGLERLLQPHPRPEPPPFAPFANISVFTILYWQTCGDSNLKSYSQIDLLARLMQEPGFDPKDLANLDSAREERRLDNYFEHVEGSPLSVDDRWIKGVAKIRLPKEGVQYRSEEDVPDGLPAAEREDVALYPAQAVLDTRGCCRPLGDRQSRIICAQPLA</sequence>
<feature type="region of interest" description="Disordered" evidence="1">
    <location>
        <begin position="39"/>
        <end position="85"/>
    </location>
</feature>
<feature type="compositionally biased region" description="Pro residues" evidence="1">
    <location>
        <begin position="112"/>
        <end position="121"/>
    </location>
</feature>
<proteinExistence type="predicted"/>
<gene>
    <name evidence="2" type="ORF">ONZ51_g9607</name>
</gene>
<dbReference type="EMBL" id="JAPEVG010000334">
    <property type="protein sequence ID" value="KAJ8468498.1"/>
    <property type="molecule type" value="Genomic_DNA"/>
</dbReference>
<comment type="caution">
    <text evidence="2">The sequence shown here is derived from an EMBL/GenBank/DDBJ whole genome shotgun (WGS) entry which is preliminary data.</text>
</comment>
<protein>
    <submittedName>
        <fullName evidence="2">Uncharacterized protein</fullName>
    </submittedName>
</protein>
<dbReference type="AlphaFoldDB" id="A0AAD7TNK5"/>